<evidence type="ECO:0008006" key="3">
    <source>
        <dbReference type="Google" id="ProtNLM"/>
    </source>
</evidence>
<dbReference type="GeneID" id="36559129"/>
<proteinExistence type="predicted"/>
<dbReference type="InterPro" id="IPR051678">
    <property type="entry name" value="AGP_Transferase"/>
</dbReference>
<comment type="caution">
    <text evidence="1">The sequence shown here is derived from an EMBL/GenBank/DDBJ whole genome shotgun (WGS) entry which is preliminary data.</text>
</comment>
<evidence type="ECO:0000313" key="1">
    <source>
        <dbReference type="EMBL" id="PLB53306.1"/>
    </source>
</evidence>
<dbReference type="Proteomes" id="UP000234275">
    <property type="component" value="Unassembled WGS sequence"/>
</dbReference>
<sequence length="513" mass="59050">MRTRRLVKDTITYSAAQDREDNVLHQLQYYDAQLLFFSRLNENTDWMRRVVTHHLQLGPFNRCHVANAEDWIYGSFNVCVPVMIDGWNQRKQPGHRVLLRFPLPYRVGEEHRPGNGDEKIRCEAGTYAWVQENCPDVPIPRLYGFALSTGESFTQIDHLPILARCLRKLRRRCLSFLGLKEPSCYVPDQITASPHVVGAGYLLIENIKKSQGTMLSDIWPESHSDMKLRANFFRSLSRILLSISRIPLPRIGSFIIDNNGYLLLNNRPLSMEIQMMENEGIFNDISRDFTYTTVESYTADILSIHDNRLRSQLNAVNDVSDCTIQMATLTAMRAVLPAFFSRELRRGPFIFSLTDLHQSNIFVDNNWNITCLIDLEWACSRQIEMVEPPYWLTGKGVDQIDVDEYDISRKELMSILETEEAASTDRKILRLSEVLARTWATGTFWVILALSSPSGLFTIFAKDIYLLFSCEGSPDDGALPFFWTKNVPQFVNCKVSEKAEYDRNLQLVFEDLA</sequence>
<organism evidence="1 2">
    <name type="scientific">Aspergillus steynii IBT 23096</name>
    <dbReference type="NCBI Taxonomy" id="1392250"/>
    <lineage>
        <taxon>Eukaryota</taxon>
        <taxon>Fungi</taxon>
        <taxon>Dikarya</taxon>
        <taxon>Ascomycota</taxon>
        <taxon>Pezizomycotina</taxon>
        <taxon>Eurotiomycetes</taxon>
        <taxon>Eurotiomycetidae</taxon>
        <taxon>Eurotiales</taxon>
        <taxon>Aspergillaceae</taxon>
        <taxon>Aspergillus</taxon>
        <taxon>Aspergillus subgen. Circumdati</taxon>
    </lineage>
</organism>
<dbReference type="STRING" id="1392250.A0A2I2GK96"/>
<dbReference type="PANTHER" id="PTHR21310:SF37">
    <property type="entry name" value="AMINOGLYCOSIDE PHOSPHOTRANSFERASE DOMAIN-CONTAINING PROTEIN"/>
    <property type="match status" value="1"/>
</dbReference>
<protein>
    <recommendedName>
        <fullName evidence="3">Aminoglycoside phosphotransferase domain-containing protein</fullName>
    </recommendedName>
</protein>
<dbReference type="OrthoDB" id="3645574at2759"/>
<dbReference type="InterPro" id="IPR011009">
    <property type="entry name" value="Kinase-like_dom_sf"/>
</dbReference>
<name>A0A2I2GK96_9EURO</name>
<evidence type="ECO:0000313" key="2">
    <source>
        <dbReference type="Proteomes" id="UP000234275"/>
    </source>
</evidence>
<dbReference type="VEuPathDB" id="FungiDB:P170DRAFT_454417"/>
<dbReference type="EMBL" id="MSFO01000002">
    <property type="protein sequence ID" value="PLB53306.1"/>
    <property type="molecule type" value="Genomic_DNA"/>
</dbReference>
<dbReference type="AlphaFoldDB" id="A0A2I2GK96"/>
<keyword evidence="2" id="KW-1185">Reference proteome</keyword>
<dbReference type="PANTHER" id="PTHR21310">
    <property type="entry name" value="AMINOGLYCOSIDE PHOSPHOTRANSFERASE-RELATED-RELATED"/>
    <property type="match status" value="1"/>
</dbReference>
<accession>A0A2I2GK96</accession>
<dbReference type="SUPFAM" id="SSF56112">
    <property type="entry name" value="Protein kinase-like (PK-like)"/>
    <property type="match status" value="1"/>
</dbReference>
<gene>
    <name evidence="1" type="ORF">P170DRAFT_454417</name>
</gene>
<dbReference type="RefSeq" id="XP_024708608.1">
    <property type="nucleotide sequence ID" value="XM_024851430.1"/>
</dbReference>
<reference evidence="1 2" key="1">
    <citation type="submission" date="2016-12" db="EMBL/GenBank/DDBJ databases">
        <title>The genomes of Aspergillus section Nigri reveals drivers in fungal speciation.</title>
        <authorList>
            <consortium name="DOE Joint Genome Institute"/>
            <person name="Vesth T.C."/>
            <person name="Nybo J."/>
            <person name="Theobald S."/>
            <person name="Brandl J."/>
            <person name="Frisvad J.C."/>
            <person name="Nielsen K.F."/>
            <person name="Lyhne E.K."/>
            <person name="Kogle M.E."/>
            <person name="Kuo A."/>
            <person name="Riley R."/>
            <person name="Clum A."/>
            <person name="Nolan M."/>
            <person name="Lipzen A."/>
            <person name="Salamov A."/>
            <person name="Henrissat B."/>
            <person name="Wiebenga A."/>
            <person name="De Vries R.P."/>
            <person name="Grigoriev I.V."/>
            <person name="Mortensen U.H."/>
            <person name="Andersen M.R."/>
            <person name="Baker S.E."/>
        </authorList>
    </citation>
    <scope>NUCLEOTIDE SEQUENCE [LARGE SCALE GENOMIC DNA]</scope>
    <source>
        <strain evidence="1 2">IBT 23096</strain>
    </source>
</reference>